<dbReference type="Gene3D" id="3.40.50.10170">
    <property type="match status" value="1"/>
</dbReference>
<sequence length="284" mass="31709">MIRIITDSVSDIPVELCEELNIKVMPLVVHIGEQYYKDGIDLTPEDFFQLMAENENLPTTSQVSPGEFLKAFDELTSSGDTVIAILMSSALSGTYNSALTAKEMLKNRDIEVIDSKGVTLGYGLLVIEAARMAKEGHPKEDIVKRIQYMIGKMEYKFIVDTLDNLYKGGRLSAVGAIVGKILNIKPILKMEEGKLILEDKVRGRRRAIKWVIDWIQNNDIDIRNQTIGINHSNDEEYALELIGEIEEHFAPKEIILSQTGCVVGTHAGPGAVAIYFLDERHSDK</sequence>
<evidence type="ECO:0000313" key="2">
    <source>
        <dbReference type="EMBL" id="AOT72408.1"/>
    </source>
</evidence>
<dbReference type="GO" id="GO:0008289">
    <property type="term" value="F:lipid binding"/>
    <property type="evidence" value="ECO:0007669"/>
    <property type="project" value="UniProtKB-KW"/>
</dbReference>
<evidence type="ECO:0000313" key="3">
    <source>
        <dbReference type="Proteomes" id="UP000095743"/>
    </source>
</evidence>
<dbReference type="InterPro" id="IPR043168">
    <property type="entry name" value="DegV_C"/>
</dbReference>
<evidence type="ECO:0000256" key="1">
    <source>
        <dbReference type="ARBA" id="ARBA00023121"/>
    </source>
</evidence>
<accession>A0A1D8GNB1</accession>
<dbReference type="InterPro" id="IPR003797">
    <property type="entry name" value="DegV"/>
</dbReference>
<organism evidence="2 3">
    <name type="scientific">Geosporobacter ferrireducens</name>
    <dbReference type="NCBI Taxonomy" id="1424294"/>
    <lineage>
        <taxon>Bacteria</taxon>
        <taxon>Bacillati</taxon>
        <taxon>Bacillota</taxon>
        <taxon>Clostridia</taxon>
        <taxon>Peptostreptococcales</taxon>
        <taxon>Thermotaleaceae</taxon>
        <taxon>Geosporobacter</taxon>
    </lineage>
</organism>
<gene>
    <name evidence="2" type="ORF">Gferi_24360</name>
</gene>
<dbReference type="PANTHER" id="PTHR33434">
    <property type="entry name" value="DEGV DOMAIN-CONTAINING PROTEIN DR_1986-RELATED"/>
    <property type="match status" value="1"/>
</dbReference>
<dbReference type="SUPFAM" id="SSF82549">
    <property type="entry name" value="DAK1/DegV-like"/>
    <property type="match status" value="1"/>
</dbReference>
<dbReference type="RefSeq" id="WP_069980717.1">
    <property type="nucleotide sequence ID" value="NZ_CP017269.1"/>
</dbReference>
<dbReference type="InterPro" id="IPR050270">
    <property type="entry name" value="DegV_domain_contain"/>
</dbReference>
<dbReference type="PANTHER" id="PTHR33434:SF2">
    <property type="entry name" value="FATTY ACID-BINDING PROTEIN TM_1468"/>
    <property type="match status" value="1"/>
</dbReference>
<reference evidence="2 3" key="1">
    <citation type="submission" date="2016-09" db="EMBL/GenBank/DDBJ databases">
        <title>Genomic analysis reveals versatility of anaerobic energy metabolism of Geosporobacter ferrireducens IRF9 of phylum Firmicutes.</title>
        <authorList>
            <person name="Kim S.-J."/>
        </authorList>
    </citation>
    <scope>NUCLEOTIDE SEQUENCE [LARGE SCALE GENOMIC DNA]</scope>
    <source>
        <strain evidence="2 3">IRF9</strain>
    </source>
</reference>
<dbReference type="NCBIfam" id="TIGR00762">
    <property type="entry name" value="DegV"/>
    <property type="match status" value="1"/>
</dbReference>
<name>A0A1D8GNB1_9FIRM</name>
<dbReference type="STRING" id="1424294.Gferi_24360"/>
<dbReference type="EMBL" id="CP017269">
    <property type="protein sequence ID" value="AOT72408.1"/>
    <property type="molecule type" value="Genomic_DNA"/>
</dbReference>
<dbReference type="KEGG" id="gfe:Gferi_24360"/>
<dbReference type="Proteomes" id="UP000095743">
    <property type="component" value="Chromosome"/>
</dbReference>
<dbReference type="Pfam" id="PF02645">
    <property type="entry name" value="DegV"/>
    <property type="match status" value="1"/>
</dbReference>
<evidence type="ECO:0008006" key="4">
    <source>
        <dbReference type="Google" id="ProtNLM"/>
    </source>
</evidence>
<proteinExistence type="predicted"/>
<keyword evidence="1" id="KW-0446">Lipid-binding</keyword>
<dbReference type="Gene3D" id="3.30.1180.10">
    <property type="match status" value="1"/>
</dbReference>
<keyword evidence="3" id="KW-1185">Reference proteome</keyword>
<protein>
    <recommendedName>
        <fullName evidence="4">Fatty acid-binding protein DegV</fullName>
    </recommendedName>
</protein>
<dbReference type="PROSITE" id="PS51482">
    <property type="entry name" value="DEGV"/>
    <property type="match status" value="1"/>
</dbReference>
<dbReference type="AlphaFoldDB" id="A0A1D8GNB1"/>